<evidence type="ECO:0000313" key="6">
    <source>
        <dbReference type="RefSeq" id="XP_041418687.1"/>
    </source>
</evidence>
<dbReference type="GO" id="GO:0030133">
    <property type="term" value="C:transport vesicle"/>
    <property type="evidence" value="ECO:0000318"/>
    <property type="project" value="GO_Central"/>
</dbReference>
<dbReference type="RefSeq" id="XP_041418688.1">
    <property type="nucleotide sequence ID" value="XM_041562754.1"/>
</dbReference>
<feature type="transmembrane region" description="Helical" evidence="2">
    <location>
        <begin position="638"/>
        <end position="661"/>
    </location>
</feature>
<dbReference type="OrthoDB" id="9894200at2759"/>
<feature type="region of interest" description="Disordered" evidence="1">
    <location>
        <begin position="490"/>
        <end position="517"/>
    </location>
</feature>
<dbReference type="GO" id="GO:0071253">
    <property type="term" value="F:connexin binding"/>
    <property type="evidence" value="ECO:0000318"/>
    <property type="project" value="GO_Central"/>
</dbReference>
<keyword evidence="2" id="KW-0472">Membrane</keyword>
<dbReference type="RefSeq" id="XP_041418687.1">
    <property type="nucleotide sequence ID" value="XM_041562753.1"/>
</dbReference>
<protein>
    <submittedName>
        <fullName evidence="6 7">Consortin isoform X1</fullName>
    </submittedName>
</protein>
<dbReference type="AlphaFoldDB" id="A0A8J1KMY9"/>
<dbReference type="InterPro" id="IPR054132">
    <property type="entry name" value="Consortin_N"/>
</dbReference>
<dbReference type="InterPro" id="IPR042318">
    <property type="entry name" value="Consortin"/>
</dbReference>
<evidence type="ECO:0000313" key="5">
    <source>
        <dbReference type="Proteomes" id="UP000186698"/>
    </source>
</evidence>
<organism evidence="5 6">
    <name type="scientific">Xenopus laevis</name>
    <name type="common">African clawed frog</name>
    <dbReference type="NCBI Taxonomy" id="8355"/>
    <lineage>
        <taxon>Eukaryota</taxon>
        <taxon>Metazoa</taxon>
        <taxon>Chordata</taxon>
        <taxon>Craniata</taxon>
        <taxon>Vertebrata</taxon>
        <taxon>Euteleostomi</taxon>
        <taxon>Amphibia</taxon>
        <taxon>Batrachia</taxon>
        <taxon>Anura</taxon>
        <taxon>Pipoidea</taxon>
        <taxon>Pipidae</taxon>
        <taxon>Xenopodinae</taxon>
        <taxon>Xenopus</taxon>
        <taxon>Xenopus</taxon>
    </lineage>
</organism>
<keyword evidence="2" id="KW-1133">Transmembrane helix</keyword>
<feature type="domain" description="Consortin N-terminal" evidence="4">
    <location>
        <begin position="179"/>
        <end position="229"/>
    </location>
</feature>
<evidence type="ECO:0000256" key="2">
    <source>
        <dbReference type="SAM" id="Phobius"/>
    </source>
</evidence>
<feature type="domain" description="Consortin C-terminal" evidence="3">
    <location>
        <begin position="584"/>
        <end position="694"/>
    </location>
</feature>
<dbReference type="CTD" id="108716704"/>
<dbReference type="GO" id="GO:0042998">
    <property type="term" value="P:positive regulation of Golgi to plasma membrane protein transport"/>
    <property type="evidence" value="ECO:0000318"/>
    <property type="project" value="GO_Central"/>
</dbReference>
<keyword evidence="5" id="KW-1185">Reference proteome</keyword>
<dbReference type="InterPro" id="IPR028129">
    <property type="entry name" value="Consortin_C"/>
</dbReference>
<evidence type="ECO:0000259" key="4">
    <source>
        <dbReference type="Pfam" id="PF22883"/>
    </source>
</evidence>
<evidence type="ECO:0000256" key="1">
    <source>
        <dbReference type="SAM" id="MobiDB-lite"/>
    </source>
</evidence>
<evidence type="ECO:0000313" key="7">
    <source>
        <dbReference type="RefSeq" id="XP_041418688.1"/>
    </source>
</evidence>
<proteinExistence type="predicted"/>
<dbReference type="Pfam" id="PF15281">
    <property type="entry name" value="Consortin_C"/>
    <property type="match status" value="1"/>
</dbReference>
<dbReference type="Proteomes" id="UP000186698">
    <property type="component" value="Chromosome 5L"/>
</dbReference>
<dbReference type="GO" id="GO:0005802">
    <property type="term" value="C:trans-Golgi network"/>
    <property type="evidence" value="ECO:0000318"/>
    <property type="project" value="GO_Central"/>
</dbReference>
<feature type="compositionally biased region" description="Polar residues" evidence="1">
    <location>
        <begin position="325"/>
        <end position="336"/>
    </location>
</feature>
<evidence type="ECO:0000259" key="3">
    <source>
        <dbReference type="Pfam" id="PF15281"/>
    </source>
</evidence>
<dbReference type="PANTHER" id="PTHR28581:SF1">
    <property type="entry name" value="CONSORTIN"/>
    <property type="match status" value="1"/>
</dbReference>
<feature type="region of interest" description="Disordered" evidence="1">
    <location>
        <begin position="104"/>
        <end position="159"/>
    </location>
</feature>
<name>A0A8J1KMY9_XENLA</name>
<dbReference type="GO" id="GO:0005886">
    <property type="term" value="C:plasma membrane"/>
    <property type="evidence" value="ECO:0000318"/>
    <property type="project" value="GO_Central"/>
</dbReference>
<keyword evidence="2" id="KW-0812">Transmembrane</keyword>
<dbReference type="PANTHER" id="PTHR28581">
    <property type="entry name" value="CONSORTIN"/>
    <property type="match status" value="1"/>
</dbReference>
<reference evidence="6 7" key="1">
    <citation type="submission" date="2025-04" db="UniProtKB">
        <authorList>
            <consortium name="RefSeq"/>
        </authorList>
    </citation>
    <scope>IDENTIFICATION</scope>
    <source>
        <strain evidence="6 7">J_2021</strain>
        <tissue evidence="6 7">Erythrocytes</tissue>
    </source>
</reference>
<dbReference type="Pfam" id="PF22883">
    <property type="entry name" value="Consortin_N"/>
    <property type="match status" value="1"/>
</dbReference>
<dbReference type="GeneID" id="108716704"/>
<accession>A0A8J1KMY9</accession>
<feature type="region of interest" description="Disordered" evidence="1">
    <location>
        <begin position="303"/>
        <end position="336"/>
    </location>
</feature>
<sequence length="697" mass="77528">MNPEETSLDLLQTSVEGNLKVQDEVCYPDENENKVDSEKDETFTRKEEITLQKKDAQDSLNNNENCHLMCGQLSCKKGCEDGINTTGESLSTAALTSKDATGARGKLINNKRSNRSKKNCNGKSTGFSSADAEISQESKSTEPSLELDTPNPIAEENKETHLRNTLFSIIQEEFEWAEDLKMLPMCLHQIAETYFQEEDYEKAMQFIQLERIYHQQLLANLSSIQEQWEAKWKKTECPTPPSSEDSEKGLSSTDLEKLSKLCKFHEEPKISKHKLSPSEKSLRIQSLLQLMRLEETHGVYAPTFNSDRESRTGNTPSKGRAPAVTTMTENSPSSVRTVDDISIEASHEALPRLDHMEEQPLCSMRVTTEAHTQSTGTVGRANATIFSAGDAGKNNNLLQPEAIPLCKNVLGLETVSREPEEEHPGKHELISTSAASADCISVTHDDLSGMRSNLDCNKAVQPEQVTNNTEELCTAEDDEDLSVKKGNAIAPDGTKGEALESPEYIANQETSPESEREAQRRATVEFIANFLNGDLRDSEHFLSQLDFQEEPFSEEEMSPSPGESILGENFISLDELAKRIEVEEVSPAAGLVSILKRRSQTEGINSAQTSQKQTKRKVRFQETEDTLDQEEIGGGSCILLILLCIATVFLSIGGTALYCTFGDIESSVCKDFTANMDFYYTQLLQGIEELKHWLYVT</sequence>
<gene>
    <name evidence="6 7" type="primary">cnst.L</name>
</gene>